<dbReference type="NCBIfam" id="TIGR00797">
    <property type="entry name" value="matE"/>
    <property type="match status" value="1"/>
</dbReference>
<dbReference type="Pfam" id="PF01554">
    <property type="entry name" value="MatE"/>
    <property type="match status" value="2"/>
</dbReference>
<dbReference type="PIRSF" id="PIRSF006603">
    <property type="entry name" value="DinF"/>
    <property type="match status" value="1"/>
</dbReference>
<keyword evidence="5" id="KW-1003">Cell membrane</keyword>
<keyword evidence="8 10" id="KW-0472">Membrane</keyword>
<feature type="transmembrane region" description="Helical" evidence="10">
    <location>
        <begin position="387"/>
        <end position="408"/>
    </location>
</feature>
<keyword evidence="9" id="KW-0046">Antibiotic resistance</keyword>
<keyword evidence="4" id="KW-0813">Transport</keyword>
<reference evidence="11 12" key="1">
    <citation type="submission" date="2017-06" db="EMBL/GenBank/DDBJ databases">
        <title>Draft genome sequence of anaerobic fermentative bacterium Anaeromicrobium sediminis DY2726D isolated from West Pacific Ocean sediments.</title>
        <authorList>
            <person name="Zeng X."/>
        </authorList>
    </citation>
    <scope>NUCLEOTIDE SEQUENCE [LARGE SCALE GENOMIC DNA]</scope>
    <source>
        <strain evidence="11 12">DY2726D</strain>
    </source>
</reference>
<dbReference type="GO" id="GO:0042910">
    <property type="term" value="F:xenobiotic transmembrane transporter activity"/>
    <property type="evidence" value="ECO:0007669"/>
    <property type="project" value="InterPro"/>
</dbReference>
<comment type="similarity">
    <text evidence="2">Belongs to the multi antimicrobial extrusion (MATE) (TC 2.A.66.1) family. MepA subfamily.</text>
</comment>
<feature type="transmembrane region" description="Helical" evidence="10">
    <location>
        <begin position="195"/>
        <end position="218"/>
    </location>
</feature>
<feature type="transmembrane region" description="Helical" evidence="10">
    <location>
        <begin position="358"/>
        <end position="380"/>
    </location>
</feature>
<evidence type="ECO:0000256" key="5">
    <source>
        <dbReference type="ARBA" id="ARBA00022475"/>
    </source>
</evidence>
<comment type="subcellular location">
    <subcellularLocation>
        <location evidence="1">Cell membrane</location>
        <topology evidence="1">Multi-pass membrane protein</topology>
    </subcellularLocation>
</comment>
<dbReference type="CDD" id="cd13143">
    <property type="entry name" value="MATE_MepA_like"/>
    <property type="match status" value="1"/>
</dbReference>
<evidence type="ECO:0000256" key="1">
    <source>
        <dbReference type="ARBA" id="ARBA00004651"/>
    </source>
</evidence>
<dbReference type="GO" id="GO:0046677">
    <property type="term" value="P:response to antibiotic"/>
    <property type="evidence" value="ECO:0007669"/>
    <property type="project" value="UniProtKB-KW"/>
</dbReference>
<keyword evidence="6 10" id="KW-0812">Transmembrane</keyword>
<keyword evidence="12" id="KW-1185">Reference proteome</keyword>
<feature type="transmembrane region" description="Helical" evidence="10">
    <location>
        <begin position="317"/>
        <end position="338"/>
    </location>
</feature>
<sequence>MNERSYMLENEKISKVLMKLSLPATVGMIVNALYNIVDTIFIGRGVGTIAIGALAIAFPIQMIIMAIAQTVGVGGASALSRSLGAKDIERADKVAGNSFISVFIVSIITVVFSFIFMEPILRLFGATENILPYAMEYLKVILLGSLYFPFVVCANNLIRAEGNAKASMIIMVIGTGLNIILDPLFIFVFNMGIAGAAWATIISQFASLVYVGIYMYGGKSALKIRIRHLKLEGSIVKEIFTVGFSSFTRQAAGSVVAIVVNNSLKFYGGDMAISIYGTVNKVIMFLFMPLFGVVQGMQPIVGYNYGAKKVSRVKETVKLSIIVTTILATTSVLIGELFPNLIMKVFTKDKAFIESSASVLRIIIAGIPVIGVQVVGSTLFQSIGKAVPALILSLLRQVLFLIPLVLILPRIGNLGLIGIWMAYPIADILSTAVTGFLLKNEMKKMYSVE</sequence>
<name>A0A267ML17_9FIRM</name>
<dbReference type="EMBL" id="NIBG01000003">
    <property type="protein sequence ID" value="PAB60279.1"/>
    <property type="molecule type" value="Genomic_DNA"/>
</dbReference>
<dbReference type="InterPro" id="IPR048279">
    <property type="entry name" value="MdtK-like"/>
</dbReference>
<evidence type="ECO:0000256" key="4">
    <source>
        <dbReference type="ARBA" id="ARBA00022448"/>
    </source>
</evidence>
<dbReference type="OrthoDB" id="9811110at2"/>
<evidence type="ECO:0000256" key="8">
    <source>
        <dbReference type="ARBA" id="ARBA00023136"/>
    </source>
</evidence>
<dbReference type="InterPro" id="IPR002528">
    <property type="entry name" value="MATE_fam"/>
</dbReference>
<feature type="transmembrane region" description="Helical" evidence="10">
    <location>
        <begin position="94"/>
        <end position="117"/>
    </location>
</feature>
<keyword evidence="7 10" id="KW-1133">Transmembrane helix</keyword>
<evidence type="ECO:0000256" key="7">
    <source>
        <dbReference type="ARBA" id="ARBA00022989"/>
    </source>
</evidence>
<gene>
    <name evidence="11" type="ORF">CCE28_05100</name>
</gene>
<evidence type="ECO:0000256" key="6">
    <source>
        <dbReference type="ARBA" id="ARBA00022692"/>
    </source>
</evidence>
<feature type="transmembrane region" description="Helical" evidence="10">
    <location>
        <begin position="239"/>
        <end position="262"/>
    </location>
</feature>
<feature type="transmembrane region" description="Helical" evidence="10">
    <location>
        <begin position="414"/>
        <end position="438"/>
    </location>
</feature>
<evidence type="ECO:0000256" key="3">
    <source>
        <dbReference type="ARBA" id="ARBA00022106"/>
    </source>
</evidence>
<evidence type="ECO:0000313" key="11">
    <source>
        <dbReference type="EMBL" id="PAB60279.1"/>
    </source>
</evidence>
<dbReference type="AlphaFoldDB" id="A0A267ML17"/>
<dbReference type="PANTHER" id="PTHR43823:SF3">
    <property type="entry name" value="MULTIDRUG EXPORT PROTEIN MEPA"/>
    <property type="match status" value="1"/>
</dbReference>
<proteinExistence type="inferred from homology"/>
<comment type="caution">
    <text evidence="11">The sequence shown here is derived from an EMBL/GenBank/DDBJ whole genome shotgun (WGS) entry which is preliminary data.</text>
</comment>
<evidence type="ECO:0000256" key="9">
    <source>
        <dbReference type="ARBA" id="ARBA00023251"/>
    </source>
</evidence>
<evidence type="ECO:0000256" key="2">
    <source>
        <dbReference type="ARBA" id="ARBA00008417"/>
    </source>
</evidence>
<dbReference type="GO" id="GO:0015297">
    <property type="term" value="F:antiporter activity"/>
    <property type="evidence" value="ECO:0007669"/>
    <property type="project" value="InterPro"/>
</dbReference>
<evidence type="ECO:0000256" key="10">
    <source>
        <dbReference type="SAM" id="Phobius"/>
    </source>
</evidence>
<dbReference type="InterPro" id="IPR051327">
    <property type="entry name" value="MATE_MepA_subfamily"/>
</dbReference>
<dbReference type="Proteomes" id="UP000216024">
    <property type="component" value="Unassembled WGS sequence"/>
</dbReference>
<feature type="transmembrane region" description="Helical" evidence="10">
    <location>
        <begin position="49"/>
        <end position="73"/>
    </location>
</feature>
<accession>A0A267ML17</accession>
<dbReference type="RefSeq" id="WP_095131644.1">
    <property type="nucleotide sequence ID" value="NZ_NIBG01000003.1"/>
</dbReference>
<dbReference type="InterPro" id="IPR045070">
    <property type="entry name" value="MATE_MepA-like"/>
</dbReference>
<dbReference type="GO" id="GO:0005886">
    <property type="term" value="C:plasma membrane"/>
    <property type="evidence" value="ECO:0007669"/>
    <property type="project" value="UniProtKB-SubCell"/>
</dbReference>
<feature type="transmembrane region" description="Helical" evidence="10">
    <location>
        <begin position="20"/>
        <end position="37"/>
    </location>
</feature>
<feature type="transmembrane region" description="Helical" evidence="10">
    <location>
        <begin position="169"/>
        <end position="189"/>
    </location>
</feature>
<protein>
    <recommendedName>
        <fullName evidence="3">Multidrug export protein MepA</fullName>
    </recommendedName>
</protein>
<organism evidence="11 12">
    <name type="scientific">Anaeromicrobium sediminis</name>
    <dbReference type="NCBI Taxonomy" id="1478221"/>
    <lineage>
        <taxon>Bacteria</taxon>
        <taxon>Bacillati</taxon>
        <taxon>Bacillota</taxon>
        <taxon>Clostridia</taxon>
        <taxon>Peptostreptococcales</taxon>
        <taxon>Thermotaleaceae</taxon>
        <taxon>Anaeromicrobium</taxon>
    </lineage>
</organism>
<feature type="transmembrane region" description="Helical" evidence="10">
    <location>
        <begin position="282"/>
        <end position="305"/>
    </location>
</feature>
<dbReference type="PANTHER" id="PTHR43823">
    <property type="entry name" value="SPORULATION PROTEIN YKVU"/>
    <property type="match status" value="1"/>
</dbReference>
<feature type="transmembrane region" description="Helical" evidence="10">
    <location>
        <begin position="137"/>
        <end position="157"/>
    </location>
</feature>
<evidence type="ECO:0000313" key="12">
    <source>
        <dbReference type="Proteomes" id="UP000216024"/>
    </source>
</evidence>